<dbReference type="PRINTS" id="PR00164">
    <property type="entry name" value="ABC2TRNSPORT"/>
</dbReference>
<accession>A0A348AKN5</accession>
<evidence type="ECO:0000256" key="7">
    <source>
        <dbReference type="ARBA" id="ARBA00022903"/>
    </source>
</evidence>
<keyword evidence="13" id="KW-1185">Reference proteome</keyword>
<dbReference type="PIRSF" id="PIRSF006648">
    <property type="entry name" value="DrrB"/>
    <property type="match status" value="1"/>
</dbReference>
<protein>
    <recommendedName>
        <fullName evidence="10">Transport permease protein</fullName>
    </recommendedName>
</protein>
<comment type="similarity">
    <text evidence="2 10">Belongs to the ABC-2 integral membrane protein family.</text>
</comment>
<dbReference type="Proteomes" id="UP000276437">
    <property type="component" value="Chromosome"/>
</dbReference>
<dbReference type="InterPro" id="IPR013525">
    <property type="entry name" value="ABC2_TM"/>
</dbReference>
<organism evidence="12 13">
    <name type="scientific">Methylomusa anaerophila</name>
    <dbReference type="NCBI Taxonomy" id="1930071"/>
    <lineage>
        <taxon>Bacteria</taxon>
        <taxon>Bacillati</taxon>
        <taxon>Bacillota</taxon>
        <taxon>Negativicutes</taxon>
        <taxon>Selenomonadales</taxon>
        <taxon>Sporomusaceae</taxon>
        <taxon>Methylomusa</taxon>
    </lineage>
</organism>
<evidence type="ECO:0000256" key="6">
    <source>
        <dbReference type="ARBA" id="ARBA00022692"/>
    </source>
</evidence>
<evidence type="ECO:0000256" key="10">
    <source>
        <dbReference type="RuleBase" id="RU361157"/>
    </source>
</evidence>
<proteinExistence type="inferred from homology"/>
<evidence type="ECO:0000256" key="8">
    <source>
        <dbReference type="ARBA" id="ARBA00022989"/>
    </source>
</evidence>
<dbReference type="Pfam" id="PF01061">
    <property type="entry name" value="ABC2_membrane"/>
    <property type="match status" value="1"/>
</dbReference>
<dbReference type="PANTHER" id="PTHR30413">
    <property type="entry name" value="INNER MEMBRANE TRANSPORT PERMEASE"/>
    <property type="match status" value="1"/>
</dbReference>
<evidence type="ECO:0000256" key="2">
    <source>
        <dbReference type="ARBA" id="ARBA00007783"/>
    </source>
</evidence>
<name>A0A348AKN5_9FIRM</name>
<feature type="transmembrane region" description="Helical" evidence="10">
    <location>
        <begin position="151"/>
        <end position="175"/>
    </location>
</feature>
<feature type="transmembrane region" description="Helical" evidence="10">
    <location>
        <begin position="74"/>
        <end position="96"/>
    </location>
</feature>
<evidence type="ECO:0000259" key="11">
    <source>
        <dbReference type="PROSITE" id="PS51012"/>
    </source>
</evidence>
<keyword evidence="5" id="KW-0762">Sugar transport</keyword>
<evidence type="ECO:0000256" key="4">
    <source>
        <dbReference type="ARBA" id="ARBA00022475"/>
    </source>
</evidence>
<keyword evidence="6 10" id="KW-0812">Transmembrane</keyword>
<keyword evidence="3 10" id="KW-0813">Transport</keyword>
<keyword evidence="8 10" id="KW-1133">Transmembrane helix</keyword>
<dbReference type="KEGG" id="mana:MAMMFC1_02317"/>
<dbReference type="InterPro" id="IPR000412">
    <property type="entry name" value="ABC_2_transport"/>
</dbReference>
<dbReference type="InterPro" id="IPR047817">
    <property type="entry name" value="ABC2_TM_bact-type"/>
</dbReference>
<evidence type="ECO:0000313" key="13">
    <source>
        <dbReference type="Proteomes" id="UP000276437"/>
    </source>
</evidence>
<evidence type="ECO:0000256" key="5">
    <source>
        <dbReference type="ARBA" id="ARBA00022597"/>
    </source>
</evidence>
<feature type="transmembrane region" description="Helical" evidence="10">
    <location>
        <begin position="187"/>
        <end position="205"/>
    </location>
</feature>
<feature type="domain" description="ABC transmembrane type-2" evidence="11">
    <location>
        <begin position="38"/>
        <end position="264"/>
    </location>
</feature>
<dbReference type="GO" id="GO:0140359">
    <property type="term" value="F:ABC-type transporter activity"/>
    <property type="evidence" value="ECO:0007669"/>
    <property type="project" value="InterPro"/>
</dbReference>
<evidence type="ECO:0000256" key="3">
    <source>
        <dbReference type="ARBA" id="ARBA00022448"/>
    </source>
</evidence>
<dbReference type="GO" id="GO:0015920">
    <property type="term" value="P:lipopolysaccharide transport"/>
    <property type="evidence" value="ECO:0007669"/>
    <property type="project" value="TreeGrafter"/>
</dbReference>
<dbReference type="RefSeq" id="WP_324332324.1">
    <property type="nucleotide sequence ID" value="NZ_DAINIT010000010.1"/>
</dbReference>
<dbReference type="PANTHER" id="PTHR30413:SF10">
    <property type="entry name" value="CAPSULE POLYSACCHARIDE EXPORT INNER-MEMBRANE PROTEIN CTRC"/>
    <property type="match status" value="1"/>
</dbReference>
<keyword evidence="7" id="KW-0972">Capsule biogenesis/degradation</keyword>
<feature type="transmembrane region" description="Helical" evidence="10">
    <location>
        <begin position="40"/>
        <end position="62"/>
    </location>
</feature>
<evidence type="ECO:0000256" key="9">
    <source>
        <dbReference type="ARBA" id="ARBA00023136"/>
    </source>
</evidence>
<dbReference type="GO" id="GO:0043190">
    <property type="term" value="C:ATP-binding cassette (ABC) transporter complex"/>
    <property type="evidence" value="ECO:0007669"/>
    <property type="project" value="InterPro"/>
</dbReference>
<feature type="transmembrane region" description="Helical" evidence="10">
    <location>
        <begin position="240"/>
        <end position="261"/>
    </location>
</feature>
<dbReference type="PROSITE" id="PS51012">
    <property type="entry name" value="ABC_TM2"/>
    <property type="match status" value="1"/>
</dbReference>
<feature type="transmembrane region" description="Helical" evidence="10">
    <location>
        <begin position="117"/>
        <end position="145"/>
    </location>
</feature>
<keyword evidence="9 10" id="KW-0472">Membrane</keyword>
<sequence>MMVGNALRQMIKTCWNFREMIFQLTKNEIVKRYKGSYAGVLWSLLTPLLMLAIYTFVFSFVFTPRWAVNHSQASSSFALVLFCGLTVFTIFSDVIARSPGLITGNANYVKKIIFPLELLPVSIVGCAVFNSLFGFGVLLAAQFLLQGFIPWTAVFLPAVLLPFILLTMGFCWLISSLAVYLRDIENIVGFALTGLMFMSPVFYPLESIPRKLQWLFFLNPVTYAVEDARNVLLWGNPPNWGIWGLECGAGLLVLLLGYMWFQKIREGFADVM</sequence>
<evidence type="ECO:0000256" key="1">
    <source>
        <dbReference type="ARBA" id="ARBA00004651"/>
    </source>
</evidence>
<gene>
    <name evidence="12" type="primary">tagG</name>
    <name evidence="12" type="ORF">MAMMFC1_02317</name>
</gene>
<evidence type="ECO:0000313" key="12">
    <source>
        <dbReference type="EMBL" id="BBB91633.1"/>
    </source>
</evidence>
<dbReference type="EMBL" id="AP018449">
    <property type="protein sequence ID" value="BBB91633.1"/>
    <property type="molecule type" value="Genomic_DNA"/>
</dbReference>
<reference evidence="12 13" key="1">
    <citation type="journal article" date="2018" name="Int. J. Syst. Evol. Microbiol.">
        <title>Methylomusa anaerophila gen. nov., sp. nov., an anaerobic methanol-utilizing bacterium isolated from a microbial fuel cell.</title>
        <authorList>
            <person name="Amano N."/>
            <person name="Yamamuro A."/>
            <person name="Miyahara M."/>
            <person name="Kouzuma A."/>
            <person name="Abe T."/>
            <person name="Watanabe K."/>
        </authorList>
    </citation>
    <scope>NUCLEOTIDE SEQUENCE [LARGE SCALE GENOMIC DNA]</scope>
    <source>
        <strain evidence="12 13">MMFC1</strain>
    </source>
</reference>
<comment type="subcellular location">
    <subcellularLocation>
        <location evidence="1 10">Cell membrane</location>
        <topology evidence="1 10">Multi-pass membrane protein</topology>
    </subcellularLocation>
</comment>
<dbReference type="AlphaFoldDB" id="A0A348AKN5"/>
<keyword evidence="4 10" id="KW-1003">Cell membrane</keyword>